<dbReference type="Proteomes" id="UP000319801">
    <property type="component" value="Unassembled WGS sequence"/>
</dbReference>
<name>A0A556UEX7_BAGYA</name>
<keyword evidence="2" id="KW-1185">Reference proteome</keyword>
<evidence type="ECO:0000313" key="1">
    <source>
        <dbReference type="EMBL" id="TSO47140.1"/>
    </source>
</evidence>
<dbReference type="AlphaFoldDB" id="A0A556UEX7"/>
<proteinExistence type="predicted"/>
<sequence>MNQTDTQDEYPKDTYHISPIQRIVRAEIEIKSLLATTVLFGGLMSTKVHPGDRWACAQAAKSAKHVISPLSKQAQVYLAAMAHYFSTACLSFSPPCHLPAQLLN</sequence>
<evidence type="ECO:0000313" key="2">
    <source>
        <dbReference type="Proteomes" id="UP000319801"/>
    </source>
</evidence>
<accession>A0A556UEX7</accession>
<comment type="caution">
    <text evidence="1">The sequence shown here is derived from an EMBL/GenBank/DDBJ whole genome shotgun (WGS) entry which is preliminary data.</text>
</comment>
<dbReference type="EMBL" id="VCAZ01000067">
    <property type="protein sequence ID" value="TSO47140.1"/>
    <property type="molecule type" value="Genomic_DNA"/>
</dbReference>
<gene>
    <name evidence="1" type="ORF">Baya_10102</name>
</gene>
<organism evidence="1 2">
    <name type="scientific">Bagarius yarrelli</name>
    <name type="common">Goonch</name>
    <name type="synonym">Bagrus yarrelli</name>
    <dbReference type="NCBI Taxonomy" id="175774"/>
    <lineage>
        <taxon>Eukaryota</taxon>
        <taxon>Metazoa</taxon>
        <taxon>Chordata</taxon>
        <taxon>Craniata</taxon>
        <taxon>Vertebrata</taxon>
        <taxon>Euteleostomi</taxon>
        <taxon>Actinopterygii</taxon>
        <taxon>Neopterygii</taxon>
        <taxon>Teleostei</taxon>
        <taxon>Ostariophysi</taxon>
        <taxon>Siluriformes</taxon>
        <taxon>Sisoridae</taxon>
        <taxon>Sisorinae</taxon>
        <taxon>Bagarius</taxon>
    </lineage>
</organism>
<protein>
    <submittedName>
        <fullName evidence="1">Uncharacterized protein</fullName>
    </submittedName>
</protein>
<reference evidence="1 2" key="1">
    <citation type="journal article" date="2019" name="Genome Biol. Evol.">
        <title>Whole-Genome Sequencing of the Giant Devil Catfish, Bagarius yarrelli.</title>
        <authorList>
            <person name="Jiang W."/>
            <person name="Lv Y."/>
            <person name="Cheng L."/>
            <person name="Yang K."/>
            <person name="Chao B."/>
            <person name="Wang X."/>
            <person name="Li Y."/>
            <person name="Pan X."/>
            <person name="You X."/>
            <person name="Zhang Y."/>
            <person name="Yang J."/>
            <person name="Li J."/>
            <person name="Zhang X."/>
            <person name="Liu S."/>
            <person name="Sun C."/>
            <person name="Yang J."/>
            <person name="Shi Q."/>
        </authorList>
    </citation>
    <scope>NUCLEOTIDE SEQUENCE [LARGE SCALE GENOMIC DNA]</scope>
    <source>
        <strain evidence="1">JWS20170419001</strain>
        <tissue evidence="1">Muscle</tissue>
    </source>
</reference>